<dbReference type="PANTHER" id="PTHR31680">
    <property type="entry name" value="LONGIFOLIA PROTEIN"/>
    <property type="match status" value="1"/>
</dbReference>
<feature type="region of interest" description="Disordered" evidence="1">
    <location>
        <begin position="40"/>
        <end position="148"/>
    </location>
</feature>
<feature type="compositionally biased region" description="Low complexity" evidence="1">
    <location>
        <begin position="627"/>
        <end position="645"/>
    </location>
</feature>
<dbReference type="PANTHER" id="PTHR31680:SF4">
    <property type="entry name" value="LONGIFOLIA PROTEIN"/>
    <property type="match status" value="1"/>
</dbReference>
<feature type="compositionally biased region" description="Polar residues" evidence="1">
    <location>
        <begin position="43"/>
        <end position="53"/>
    </location>
</feature>
<evidence type="ECO:0000313" key="4">
    <source>
        <dbReference type="Proteomes" id="UP001327560"/>
    </source>
</evidence>
<feature type="compositionally biased region" description="Polar residues" evidence="1">
    <location>
        <begin position="212"/>
        <end position="223"/>
    </location>
</feature>
<dbReference type="InterPro" id="IPR025486">
    <property type="entry name" value="DUF4378"/>
</dbReference>
<dbReference type="AlphaFoldDB" id="A0AAQ3KAP5"/>
<feature type="compositionally biased region" description="Low complexity" evidence="1">
    <location>
        <begin position="75"/>
        <end position="109"/>
    </location>
</feature>
<feature type="region of interest" description="Disordered" evidence="1">
    <location>
        <begin position="504"/>
        <end position="646"/>
    </location>
</feature>
<feature type="compositionally biased region" description="Polar residues" evidence="1">
    <location>
        <begin position="278"/>
        <end position="290"/>
    </location>
</feature>
<evidence type="ECO:0000313" key="3">
    <source>
        <dbReference type="EMBL" id="WOL05152.1"/>
    </source>
</evidence>
<sequence length="944" mass="105405">MPEKLLCRLADGNPDLQKQIGCMSGILQVFDRRRLLTGKRLNGHSNKSNSPLDRSSAGSDHSASSPPSFLEKNLSKSLSMESSKTSWSSSSYSSFSSSDCNNNSSRQDSPSVRRSLFALKSMKTPPKSKNYESDAKLTHFKPQTDPKDVVRDSIQNNVQASSVKTLIKERMRHYSTAQTGSPKLKNASSHGTRIEGKSRVPFDLNEFRRALNGTSPASRTSPGFSFDAKESRSFLDSEDSKTALSSSSANLRDRPRLSLDSRIGSLRRSNFDHKRSSILENLDQSTSNRRASVDSDRPQGIAHHKRASSVIVKLMGLEMPNSNKEKVDLADHVCGEKKNGMMFGYMEGLKQQPGHVYREIEKRLEELEFQKSNHGLRALKQVMETMHSKGRPSTAPVCNTSPANSHNSQTFDPKSRRAFDSPIVIMKPARSIIRSDLLQHSVVPLEQELAAFRRLRMSDHPVNKKNTPVGTKMVKDRSPQHNFRELFAQSLPSDIKCRNEQHGLPKIVGKPSQGPGSSVKTSNSLSPRLQKKKTETENGLHLRSPTSQMKKLQRQPPGRSSESVSPRSMLRPKPPHAQQNDEQPSEISSESRKMSQQGDEISSRSDSNISLPSQVDYWSSELNPPFSQKDASSPSARSSDSVSSSFKNMNYSCRSNEEASDSSLAAVSAEQPSPISVLDARISQDDDSYLSPVKRYSSELSGIPSHKMKSRFSHKKLENVERLVQELSLLSSNDQEAPDSHHLSSICEMECPDHSYVLRILLRSGILTKDLNCESMLPIQIHPIKPQLFYALEEHKSVERRSHQLKFDPETLHRKLVFDIVNELLTQKLKLSANPALQLQLSQTNAIVKLPSGQCLVKELCADIERLKAKSREDAGNSMSSNEDDLKQVETWMGFGEGLPATAIALSIERLIYRDLVEEMVDEVIQVSGLQSKASRRRRQLFPA</sequence>
<feature type="compositionally biased region" description="Basic and acidic residues" evidence="1">
    <location>
        <begin position="129"/>
        <end position="148"/>
    </location>
</feature>
<feature type="region of interest" description="Disordered" evidence="1">
    <location>
        <begin position="211"/>
        <end position="253"/>
    </location>
</feature>
<keyword evidence="4" id="KW-1185">Reference proteome</keyword>
<dbReference type="Proteomes" id="UP001327560">
    <property type="component" value="Chromosome 4"/>
</dbReference>
<protein>
    <submittedName>
        <fullName evidence="3">Protein LONGIFOLIA 1</fullName>
    </submittedName>
</protein>
<feature type="region of interest" description="Disordered" evidence="1">
    <location>
        <begin position="174"/>
        <end position="193"/>
    </location>
</feature>
<feature type="region of interest" description="Disordered" evidence="1">
    <location>
        <begin position="277"/>
        <end position="305"/>
    </location>
</feature>
<evidence type="ECO:0000259" key="2">
    <source>
        <dbReference type="Pfam" id="PF14309"/>
    </source>
</evidence>
<feature type="compositionally biased region" description="Polar residues" evidence="1">
    <location>
        <begin position="175"/>
        <end position="191"/>
    </location>
</feature>
<feature type="compositionally biased region" description="Polar residues" evidence="1">
    <location>
        <begin position="396"/>
        <end position="412"/>
    </location>
</feature>
<feature type="domain" description="DUF4378" evidence="2">
    <location>
        <begin position="753"/>
        <end position="919"/>
    </location>
</feature>
<name>A0AAQ3KAP5_9LILI</name>
<dbReference type="GO" id="GO:0051513">
    <property type="term" value="P:regulation of monopolar cell growth"/>
    <property type="evidence" value="ECO:0007669"/>
    <property type="project" value="InterPro"/>
</dbReference>
<feature type="region of interest" description="Disordered" evidence="1">
    <location>
        <begin position="389"/>
        <end position="415"/>
    </location>
</feature>
<organism evidence="3 4">
    <name type="scientific">Canna indica</name>
    <name type="common">Indian-shot</name>
    <dbReference type="NCBI Taxonomy" id="4628"/>
    <lineage>
        <taxon>Eukaryota</taxon>
        <taxon>Viridiplantae</taxon>
        <taxon>Streptophyta</taxon>
        <taxon>Embryophyta</taxon>
        <taxon>Tracheophyta</taxon>
        <taxon>Spermatophyta</taxon>
        <taxon>Magnoliopsida</taxon>
        <taxon>Liliopsida</taxon>
        <taxon>Zingiberales</taxon>
        <taxon>Cannaceae</taxon>
        <taxon>Canna</taxon>
    </lineage>
</organism>
<accession>A0AAQ3KAP5</accession>
<feature type="compositionally biased region" description="Basic and acidic residues" evidence="1">
    <location>
        <begin position="227"/>
        <end position="241"/>
    </location>
</feature>
<proteinExistence type="predicted"/>
<feature type="compositionally biased region" description="Polar residues" evidence="1">
    <location>
        <begin position="577"/>
        <end position="626"/>
    </location>
</feature>
<gene>
    <name evidence="3" type="ORF">Cni_G13878</name>
</gene>
<feature type="compositionally biased region" description="Polar residues" evidence="1">
    <location>
        <begin position="514"/>
        <end position="527"/>
    </location>
</feature>
<evidence type="ECO:0000256" key="1">
    <source>
        <dbReference type="SAM" id="MobiDB-lite"/>
    </source>
</evidence>
<dbReference type="Pfam" id="PF14309">
    <property type="entry name" value="DUF4378"/>
    <property type="match status" value="1"/>
</dbReference>
<reference evidence="3 4" key="1">
    <citation type="submission" date="2023-10" db="EMBL/GenBank/DDBJ databases">
        <title>Chromosome-scale genome assembly provides insights into flower coloration mechanisms of Canna indica.</title>
        <authorList>
            <person name="Li C."/>
        </authorList>
    </citation>
    <scope>NUCLEOTIDE SEQUENCE [LARGE SCALE GENOMIC DNA]</scope>
    <source>
        <tissue evidence="3">Flower</tissue>
    </source>
</reference>
<dbReference type="InterPro" id="IPR033334">
    <property type="entry name" value="LNG1/2"/>
</dbReference>
<feature type="compositionally biased region" description="Low complexity" evidence="1">
    <location>
        <begin position="55"/>
        <end position="68"/>
    </location>
</feature>
<dbReference type="EMBL" id="CP136893">
    <property type="protein sequence ID" value="WOL05152.1"/>
    <property type="molecule type" value="Genomic_DNA"/>
</dbReference>